<keyword evidence="2" id="KW-1185">Reference proteome</keyword>
<reference evidence="1 2" key="1">
    <citation type="submission" date="2021-01" db="EMBL/GenBank/DDBJ databases">
        <title>FDA dAtabase for Regulatory Grade micrObial Sequences (FDA-ARGOS): Supporting development and validation of Infectious Disease Dx tests.</title>
        <authorList>
            <person name="Nelson B."/>
            <person name="Plummer A."/>
            <person name="Tallon L."/>
            <person name="Sadzewicz L."/>
            <person name="Zhao X."/>
            <person name="Boylan J."/>
            <person name="Ott S."/>
            <person name="Bowen H."/>
            <person name="Vavikolanu K."/>
            <person name="Mehta A."/>
            <person name="Aluvathingal J."/>
            <person name="Nadendla S."/>
            <person name="Myers T."/>
            <person name="Yan Y."/>
            <person name="Sichtig H."/>
        </authorList>
    </citation>
    <scope>NUCLEOTIDE SEQUENCE [LARGE SCALE GENOMIC DNA]</scope>
    <source>
        <strain evidence="1 2">FDAARGOS_1161</strain>
    </source>
</reference>
<protein>
    <submittedName>
        <fullName evidence="1">Uncharacterized protein</fullName>
    </submittedName>
</protein>
<dbReference type="Proteomes" id="UP000595254">
    <property type="component" value="Chromosome"/>
</dbReference>
<evidence type="ECO:0000313" key="2">
    <source>
        <dbReference type="Proteomes" id="UP000595254"/>
    </source>
</evidence>
<dbReference type="KEGG" id="ppsr:I6J18_05110"/>
<dbReference type="SUPFAM" id="SSF53335">
    <property type="entry name" value="S-adenosyl-L-methionine-dependent methyltransferases"/>
    <property type="match status" value="1"/>
</dbReference>
<accession>A0A974NP35</accession>
<gene>
    <name evidence="1" type="ORF">I6J18_05110</name>
</gene>
<evidence type="ECO:0000313" key="1">
    <source>
        <dbReference type="EMBL" id="QQT01261.1"/>
    </source>
</evidence>
<dbReference type="AlphaFoldDB" id="A0A974NP35"/>
<name>A0A974NP35_PERPY</name>
<dbReference type="InterPro" id="IPR029063">
    <property type="entry name" value="SAM-dependent_MTases_sf"/>
</dbReference>
<proteinExistence type="predicted"/>
<organism evidence="1 2">
    <name type="scientific">Peribacillus psychrosaccharolyticus</name>
    <name type="common">Bacillus psychrosaccharolyticus</name>
    <dbReference type="NCBI Taxonomy" id="1407"/>
    <lineage>
        <taxon>Bacteria</taxon>
        <taxon>Bacillati</taxon>
        <taxon>Bacillota</taxon>
        <taxon>Bacilli</taxon>
        <taxon>Bacillales</taxon>
        <taxon>Bacillaceae</taxon>
        <taxon>Peribacillus</taxon>
    </lineage>
</organism>
<dbReference type="Gene3D" id="3.40.50.150">
    <property type="entry name" value="Vaccinia Virus protein VP39"/>
    <property type="match status" value="1"/>
</dbReference>
<sequence length="112" mass="13019">MWKEYFGDKATIFGLDIDPLCKSFEEEQINIIIGDQGDRGFWKTIKPTLPKFDIIIDDGGHHMSQLKTTFQEMFPELSSHGVYFIEDLHTCYWEEYGGGLGKPDNFIEYSKK</sequence>
<dbReference type="RefSeq" id="WP_051387314.1">
    <property type="nucleotide sequence ID" value="NZ_CP068053.1"/>
</dbReference>
<dbReference type="EMBL" id="CP068053">
    <property type="protein sequence ID" value="QQT01261.1"/>
    <property type="molecule type" value="Genomic_DNA"/>
</dbReference>